<dbReference type="SUPFAM" id="SSF101473">
    <property type="entry name" value="DhaL-like"/>
    <property type="match status" value="1"/>
</dbReference>
<dbReference type="InterPro" id="IPR050861">
    <property type="entry name" value="Dihydroxyacetone_Kinase"/>
</dbReference>
<sequence length="210" mass="21372">MSLHDLRPLFERLARAFEEKRDELIALDGKVGDSDLGITMAKGFAAARDAVSALGAASPAAQAKHAGAAIAKAAPSTMGTLMGTGFLRGSKAIETAESVGTAELAAFFAAFRDGIAQRGRAKLGDKTVLDVLDPIAAALEAEAARGTAPEPALAHAVEAARDGLEKTRDLVAQHGKAAAFQEKSRGLPDAGGTAALILAEAFHAAFAEAG</sequence>
<proteinExistence type="predicted"/>
<dbReference type="Pfam" id="PF02734">
    <property type="entry name" value="Dak2"/>
    <property type="match status" value="1"/>
</dbReference>
<dbReference type="Gene3D" id="1.25.40.340">
    <property type="match status" value="1"/>
</dbReference>
<dbReference type="EMBL" id="JAFMPY010000014">
    <property type="protein sequence ID" value="MBO0904740.1"/>
    <property type="molecule type" value="Genomic_DNA"/>
</dbReference>
<evidence type="ECO:0000313" key="5">
    <source>
        <dbReference type="Proteomes" id="UP000664288"/>
    </source>
</evidence>
<name>A0ABS3J4Y8_9HYPH</name>
<dbReference type="PANTHER" id="PTHR28629">
    <property type="entry name" value="TRIOKINASE/FMN CYCLASE"/>
    <property type="match status" value="1"/>
</dbReference>
<keyword evidence="5" id="KW-1185">Reference proteome</keyword>
<evidence type="ECO:0000256" key="1">
    <source>
        <dbReference type="ARBA" id="ARBA00022679"/>
    </source>
</evidence>
<protein>
    <submittedName>
        <fullName evidence="4">Dihydroxyacetone kinase subunit L</fullName>
    </submittedName>
</protein>
<evidence type="ECO:0000313" key="4">
    <source>
        <dbReference type="EMBL" id="MBO0904740.1"/>
    </source>
</evidence>
<dbReference type="RefSeq" id="WP_207351382.1">
    <property type="nucleotide sequence ID" value="NZ_JAFMPY010000014.1"/>
</dbReference>
<comment type="caution">
    <text evidence="4">The sequence shown here is derived from an EMBL/GenBank/DDBJ whole genome shotgun (WGS) entry which is preliminary data.</text>
</comment>
<feature type="domain" description="DhaL" evidence="3">
    <location>
        <begin position="4"/>
        <end position="204"/>
    </location>
</feature>
<organism evidence="4 5">
    <name type="scientific">Jiella sonneratiae</name>
    <dbReference type="NCBI Taxonomy" id="2816856"/>
    <lineage>
        <taxon>Bacteria</taxon>
        <taxon>Pseudomonadati</taxon>
        <taxon>Pseudomonadota</taxon>
        <taxon>Alphaproteobacteria</taxon>
        <taxon>Hyphomicrobiales</taxon>
        <taxon>Aurantimonadaceae</taxon>
        <taxon>Jiella</taxon>
    </lineage>
</organism>
<dbReference type="Proteomes" id="UP000664288">
    <property type="component" value="Unassembled WGS sequence"/>
</dbReference>
<reference evidence="4 5" key="1">
    <citation type="submission" date="2021-03" db="EMBL/GenBank/DDBJ databases">
        <title>Whole genome sequence of Jiella sp. MQZ13P-4.</title>
        <authorList>
            <person name="Tuo L."/>
        </authorList>
    </citation>
    <scope>NUCLEOTIDE SEQUENCE [LARGE SCALE GENOMIC DNA]</scope>
    <source>
        <strain evidence="4 5">MQZ13P-4</strain>
    </source>
</reference>
<keyword evidence="1" id="KW-0808">Transferase</keyword>
<accession>A0ABS3J4Y8</accession>
<evidence type="ECO:0000256" key="2">
    <source>
        <dbReference type="ARBA" id="ARBA00022777"/>
    </source>
</evidence>
<keyword evidence="2 4" id="KW-0418">Kinase</keyword>
<dbReference type="PROSITE" id="PS51480">
    <property type="entry name" value="DHAL"/>
    <property type="match status" value="1"/>
</dbReference>
<evidence type="ECO:0000259" key="3">
    <source>
        <dbReference type="PROSITE" id="PS51480"/>
    </source>
</evidence>
<dbReference type="InterPro" id="IPR036117">
    <property type="entry name" value="DhaL_dom_sf"/>
</dbReference>
<dbReference type="SMART" id="SM01120">
    <property type="entry name" value="Dak2"/>
    <property type="match status" value="1"/>
</dbReference>
<gene>
    <name evidence="4" type="ORF">J1C47_13925</name>
</gene>
<dbReference type="GO" id="GO:0016301">
    <property type="term" value="F:kinase activity"/>
    <property type="evidence" value="ECO:0007669"/>
    <property type="project" value="UniProtKB-KW"/>
</dbReference>
<dbReference type="PANTHER" id="PTHR28629:SF4">
    <property type="entry name" value="TRIOKINASE_FMN CYCLASE"/>
    <property type="match status" value="1"/>
</dbReference>
<dbReference type="InterPro" id="IPR004007">
    <property type="entry name" value="DhaL_dom"/>
</dbReference>